<evidence type="ECO:0000313" key="2">
    <source>
        <dbReference type="Proteomes" id="UP000002408"/>
    </source>
</evidence>
<reference evidence="2" key="1">
    <citation type="journal article" date="2015" name="Microbiology">
        <title>Genome of Methanoregula boonei 6A8 reveals adaptations to oligotrophic peatland environments.</title>
        <authorList>
            <person name="Braeuer S."/>
            <person name="Cadillo-Quiroz H."/>
            <person name="Kyrpides N."/>
            <person name="Woyke T."/>
            <person name="Goodwin L."/>
            <person name="Detter C."/>
            <person name="Podell S."/>
            <person name="Yavitt J.B."/>
            <person name="Zinder S.H."/>
        </authorList>
    </citation>
    <scope>NUCLEOTIDE SEQUENCE [LARGE SCALE GENOMIC DNA]</scope>
    <source>
        <strain evidence="2">DSM 21154 / JCM 14090 / 6A8</strain>
    </source>
</reference>
<evidence type="ECO:0000313" key="1">
    <source>
        <dbReference type="EMBL" id="ABS56820.1"/>
    </source>
</evidence>
<dbReference type="KEGG" id="mbn:Mboo_2306"/>
<organism evidence="1 2">
    <name type="scientific">Methanoregula boonei (strain DSM 21154 / JCM 14090 / 6A8)</name>
    <dbReference type="NCBI Taxonomy" id="456442"/>
    <lineage>
        <taxon>Archaea</taxon>
        <taxon>Methanobacteriati</taxon>
        <taxon>Methanobacteriota</taxon>
        <taxon>Stenosarchaea group</taxon>
        <taxon>Methanomicrobia</taxon>
        <taxon>Methanomicrobiales</taxon>
        <taxon>Methanoregulaceae</taxon>
        <taxon>Methanoregula</taxon>
    </lineage>
</organism>
<dbReference type="EMBL" id="CP000780">
    <property type="protein sequence ID" value="ABS56820.1"/>
    <property type="molecule type" value="Genomic_DNA"/>
</dbReference>
<accession>A7IAQ9</accession>
<dbReference type="HOGENOM" id="CLU_1850653_0_0_2"/>
<dbReference type="OrthoDB" id="104780at2157"/>
<dbReference type="GeneID" id="5409805"/>
<keyword evidence="2" id="KW-1185">Reference proteome</keyword>
<dbReference type="STRING" id="456442.Mboo_2306"/>
<dbReference type="eggNOG" id="arCOG06570">
    <property type="taxonomic scope" value="Archaea"/>
</dbReference>
<gene>
    <name evidence="1" type="ordered locus">Mboo_2306</name>
</gene>
<protein>
    <submittedName>
        <fullName evidence="1">Uncharacterized protein</fullName>
    </submittedName>
</protein>
<proteinExistence type="predicted"/>
<sequence length="140" mass="15557">MRRIYYRYPQRVDLSFAMGMTFPETLQYVSDLSGQESTKTTGKELIRVKVKVEIATNRAEFGDITPDILRPGVITEAADLRISVLALALRGSGKVPLANDIFYVRLTDRGNCTDIDIARQDSGEGLDAMDMKSILLGKPN</sequence>
<dbReference type="RefSeq" id="WP_012107880.1">
    <property type="nucleotide sequence ID" value="NC_009712.1"/>
</dbReference>
<name>A7IAQ9_METB6</name>
<dbReference type="AlphaFoldDB" id="A7IAQ9"/>
<dbReference type="Proteomes" id="UP000002408">
    <property type="component" value="Chromosome"/>
</dbReference>